<proteinExistence type="predicted"/>
<name>A0A1G6PDH7_9PSEU</name>
<organism evidence="1 2">
    <name type="scientific">Prauserella marina</name>
    <dbReference type="NCBI Taxonomy" id="530584"/>
    <lineage>
        <taxon>Bacteria</taxon>
        <taxon>Bacillati</taxon>
        <taxon>Actinomycetota</taxon>
        <taxon>Actinomycetes</taxon>
        <taxon>Pseudonocardiales</taxon>
        <taxon>Pseudonocardiaceae</taxon>
        <taxon>Prauserella</taxon>
    </lineage>
</organism>
<evidence type="ECO:0000313" key="2">
    <source>
        <dbReference type="Proteomes" id="UP000199494"/>
    </source>
</evidence>
<dbReference type="Proteomes" id="UP000199494">
    <property type="component" value="Unassembled WGS sequence"/>
</dbReference>
<dbReference type="InterPro" id="IPR036724">
    <property type="entry name" value="Cobalamin-bd_sf"/>
</dbReference>
<dbReference type="AlphaFoldDB" id="A0A1G6PDH7"/>
<dbReference type="Gene3D" id="3.40.50.280">
    <property type="entry name" value="Cobalamin-binding domain"/>
    <property type="match status" value="1"/>
</dbReference>
<protein>
    <submittedName>
        <fullName evidence="1">Uncharacterized protein</fullName>
    </submittedName>
</protein>
<keyword evidence="2" id="KW-1185">Reference proteome</keyword>
<evidence type="ECO:0000313" key="1">
    <source>
        <dbReference type="EMBL" id="SDC78058.1"/>
    </source>
</evidence>
<gene>
    <name evidence="1" type="ORF">SAMN05421630_103604</name>
</gene>
<sequence length="182" mass="18650">MGLGRPGAGCLVTVGTGLTRIVLVELAGSARTAVDRQAPAPGVVAVRVARALRDEGAEVIHAGALRSFREIVATVEQEDPAVVLFVVGPGNDCEGNVGDCAAGGVDGDAGNGIAEMPRDPEKAGKVDYDNNADNCSADEIVDRASALFDDRRVAVIATDTDVANWVKASAICATDPSSEGYR</sequence>
<accession>A0A1G6PDH7</accession>
<dbReference type="SUPFAM" id="SSF52242">
    <property type="entry name" value="Cobalamin (vitamin B12)-binding domain"/>
    <property type="match status" value="1"/>
</dbReference>
<dbReference type="GO" id="GO:0046872">
    <property type="term" value="F:metal ion binding"/>
    <property type="evidence" value="ECO:0007669"/>
    <property type="project" value="InterPro"/>
</dbReference>
<dbReference type="EMBL" id="FMZE01000003">
    <property type="protein sequence ID" value="SDC78058.1"/>
    <property type="molecule type" value="Genomic_DNA"/>
</dbReference>
<dbReference type="STRING" id="530584.SAMN05421630_103604"/>
<reference evidence="1 2" key="1">
    <citation type="submission" date="2016-10" db="EMBL/GenBank/DDBJ databases">
        <authorList>
            <person name="de Groot N.N."/>
        </authorList>
    </citation>
    <scope>NUCLEOTIDE SEQUENCE [LARGE SCALE GENOMIC DNA]</scope>
    <source>
        <strain evidence="1 2">CGMCC 4.5506</strain>
    </source>
</reference>
<dbReference type="GO" id="GO:0031419">
    <property type="term" value="F:cobalamin binding"/>
    <property type="evidence" value="ECO:0007669"/>
    <property type="project" value="InterPro"/>
</dbReference>